<dbReference type="RefSeq" id="WP_169281944.1">
    <property type="nucleotide sequence ID" value="NZ_CP051680.1"/>
</dbReference>
<evidence type="ECO:0000313" key="4">
    <source>
        <dbReference type="EMBL" id="QJD85684.1"/>
    </source>
</evidence>
<dbReference type="EMBL" id="CP051680">
    <property type="protein sequence ID" value="QJD85684.1"/>
    <property type="molecule type" value="Genomic_DNA"/>
</dbReference>
<dbReference type="PANTHER" id="PTHR36120">
    <property type="entry name" value="FUCOSE ISOMERASE"/>
    <property type="match status" value="1"/>
</dbReference>
<reference evidence="4 5" key="1">
    <citation type="submission" date="2020-04" db="EMBL/GenBank/DDBJ databases">
        <title>Genome sequencing of novel species.</title>
        <authorList>
            <person name="Heo J."/>
            <person name="Kim S.-J."/>
            <person name="Kim J.-S."/>
            <person name="Hong S.-B."/>
            <person name="Kwon S.-W."/>
        </authorList>
    </citation>
    <scope>NUCLEOTIDE SEQUENCE [LARGE SCALE GENOMIC DNA]</scope>
    <source>
        <strain evidence="4 5">MFER-1</strain>
    </source>
</reference>
<name>A0A7Z2ZN32_9BACL</name>
<sequence length="476" mass="52752">MIQQRARRKTTLGVIIGNRGFFPGHLSQSGRAEIVRILAEEGLEAVILEESATEYGAVMTLDEAHKCAELFKANRDRIDGILVSLPNFGEEKGVANTLRFAELNVPVLVHAFDDDIQAMGIQHRRDSFCGKMSVCNNLRQYGIPFTLTEKHTVNPDSESFRNDLRKFAGTCRVVSSLKNARLGSIGARPASFNTVRYSEKLLERSGISIETLDLSEVFGRAGKKKESDAAVKRKLEEIAAYVNTKGFPQDNLVRMATLGVVIEEWMAENELAGTAIQCWTSMEEYFGIVPCTIMSMLSSQLIPSACEVDITGLVSMYALQQASGKPSALLDWNNNYGDNPDKGVVFHCSNLPKEMFEEIRMDYHEILSGTVGKERTLGTIQGRIKPSAFTYCGIATDDVNGEIISYVGEAAFTKDPLKTFGGYGVIQVPRFQKLLRYLCESGFEHHVASTMSTVAESVEEAFGKYKGWRTYRHGAE</sequence>
<feature type="domain" description="L-fucose isomerase C-terminal" evidence="3">
    <location>
        <begin position="346"/>
        <end position="469"/>
    </location>
</feature>
<evidence type="ECO:0000313" key="5">
    <source>
        <dbReference type="Proteomes" id="UP000502248"/>
    </source>
</evidence>
<dbReference type="PANTHER" id="PTHR36120:SF1">
    <property type="entry name" value="L-FUCOSE ISOMERASE C-TERMINAL DOMAIN-CONTAINING PROTEIN"/>
    <property type="match status" value="1"/>
</dbReference>
<evidence type="ECO:0000256" key="1">
    <source>
        <dbReference type="ARBA" id="ARBA00023235"/>
    </source>
</evidence>
<dbReference type="Proteomes" id="UP000502248">
    <property type="component" value="Chromosome"/>
</dbReference>
<dbReference type="Pfam" id="PF02952">
    <property type="entry name" value="Fucose_iso_C"/>
    <property type="match status" value="1"/>
</dbReference>
<keyword evidence="5" id="KW-1185">Reference proteome</keyword>
<dbReference type="InterPro" id="IPR015888">
    <property type="entry name" value="Fuc_isomerase_C"/>
</dbReference>
<dbReference type="KEGG" id="cheb:HH215_22515"/>
<protein>
    <submittedName>
        <fullName evidence="4">Fucose isomerase</fullName>
    </submittedName>
</protein>
<dbReference type="AlphaFoldDB" id="A0A7Z2ZN32"/>
<accession>A0A7Z2ZN32</accession>
<evidence type="ECO:0000256" key="2">
    <source>
        <dbReference type="ARBA" id="ARBA00023277"/>
    </source>
</evidence>
<keyword evidence="1 4" id="KW-0413">Isomerase</keyword>
<dbReference type="SUPFAM" id="SSF53743">
    <property type="entry name" value="FucI/AraA N-terminal and middle domains"/>
    <property type="match status" value="1"/>
</dbReference>
<dbReference type="GO" id="GO:0008736">
    <property type="term" value="F:L-fucose isomerase activity"/>
    <property type="evidence" value="ECO:0007669"/>
    <property type="project" value="InterPro"/>
</dbReference>
<dbReference type="GO" id="GO:0005737">
    <property type="term" value="C:cytoplasm"/>
    <property type="evidence" value="ECO:0007669"/>
    <property type="project" value="InterPro"/>
</dbReference>
<dbReference type="GO" id="GO:0006004">
    <property type="term" value="P:fucose metabolic process"/>
    <property type="evidence" value="ECO:0007669"/>
    <property type="project" value="InterPro"/>
</dbReference>
<dbReference type="InterPro" id="IPR009015">
    <property type="entry name" value="Fucose_isomerase_N/cen_sf"/>
</dbReference>
<keyword evidence="2" id="KW-0119">Carbohydrate metabolism</keyword>
<gene>
    <name evidence="4" type="ORF">HH215_22515</name>
</gene>
<evidence type="ECO:0000259" key="3">
    <source>
        <dbReference type="Pfam" id="PF02952"/>
    </source>
</evidence>
<proteinExistence type="predicted"/>
<organism evidence="4 5">
    <name type="scientific">Cohnella herbarum</name>
    <dbReference type="NCBI Taxonomy" id="2728023"/>
    <lineage>
        <taxon>Bacteria</taxon>
        <taxon>Bacillati</taxon>
        <taxon>Bacillota</taxon>
        <taxon>Bacilli</taxon>
        <taxon>Bacillales</taxon>
        <taxon>Paenibacillaceae</taxon>
        <taxon>Cohnella</taxon>
    </lineage>
</organism>